<evidence type="ECO:0000256" key="5">
    <source>
        <dbReference type="PROSITE-ProRule" id="PRU00169"/>
    </source>
</evidence>
<dbReference type="PRINTS" id="PR00038">
    <property type="entry name" value="HTHLUXR"/>
</dbReference>
<keyword evidence="9" id="KW-1185">Reference proteome</keyword>
<evidence type="ECO:0000259" key="7">
    <source>
        <dbReference type="PROSITE" id="PS50110"/>
    </source>
</evidence>
<keyword evidence="2" id="KW-0805">Transcription regulation</keyword>
<dbReference type="PANTHER" id="PTHR43214:SF24">
    <property type="entry name" value="TRANSCRIPTIONAL REGULATORY PROTEIN NARL-RELATED"/>
    <property type="match status" value="1"/>
</dbReference>
<dbReference type="PROSITE" id="PS50110">
    <property type="entry name" value="RESPONSE_REGULATORY"/>
    <property type="match status" value="1"/>
</dbReference>
<reference evidence="8" key="2">
    <citation type="submission" date="2020-09" db="EMBL/GenBank/DDBJ databases">
        <authorList>
            <person name="Sun Q."/>
            <person name="Zhou Y."/>
        </authorList>
    </citation>
    <scope>NUCLEOTIDE SEQUENCE</scope>
    <source>
        <strain evidence="8">CGMCC 1.15085</strain>
    </source>
</reference>
<dbReference type="Proteomes" id="UP000636793">
    <property type="component" value="Unassembled WGS sequence"/>
</dbReference>
<evidence type="ECO:0000313" key="9">
    <source>
        <dbReference type="Proteomes" id="UP000636793"/>
    </source>
</evidence>
<dbReference type="EMBL" id="BMHI01000003">
    <property type="protein sequence ID" value="GGB32128.1"/>
    <property type="molecule type" value="Genomic_DNA"/>
</dbReference>
<dbReference type="SMART" id="SM00421">
    <property type="entry name" value="HTH_LUXR"/>
    <property type="match status" value="1"/>
</dbReference>
<evidence type="ECO:0000259" key="6">
    <source>
        <dbReference type="PROSITE" id="PS50043"/>
    </source>
</evidence>
<evidence type="ECO:0000256" key="1">
    <source>
        <dbReference type="ARBA" id="ARBA00022553"/>
    </source>
</evidence>
<dbReference type="InterPro" id="IPR001789">
    <property type="entry name" value="Sig_transdc_resp-reg_receiver"/>
</dbReference>
<dbReference type="GO" id="GO:0003677">
    <property type="term" value="F:DNA binding"/>
    <property type="evidence" value="ECO:0007669"/>
    <property type="project" value="UniProtKB-KW"/>
</dbReference>
<dbReference type="SMART" id="SM00448">
    <property type="entry name" value="REC"/>
    <property type="match status" value="1"/>
</dbReference>
<dbReference type="PROSITE" id="PS50043">
    <property type="entry name" value="HTH_LUXR_2"/>
    <property type="match status" value="1"/>
</dbReference>
<dbReference type="PANTHER" id="PTHR43214">
    <property type="entry name" value="TWO-COMPONENT RESPONSE REGULATOR"/>
    <property type="match status" value="1"/>
</dbReference>
<dbReference type="SUPFAM" id="SSF52172">
    <property type="entry name" value="CheY-like"/>
    <property type="match status" value="1"/>
</dbReference>
<proteinExistence type="predicted"/>
<gene>
    <name evidence="8" type="ORF">GCM10011492_23510</name>
</gene>
<protein>
    <submittedName>
        <fullName evidence="8">DNA-binding response regulator</fullName>
    </submittedName>
</protein>
<dbReference type="AlphaFoldDB" id="A0A916WUZ0"/>
<comment type="caution">
    <text evidence="8">The sequence shown here is derived from an EMBL/GenBank/DDBJ whole genome shotgun (WGS) entry which is preliminary data.</text>
</comment>
<dbReference type="PROSITE" id="PS00622">
    <property type="entry name" value="HTH_LUXR_1"/>
    <property type="match status" value="1"/>
</dbReference>
<organism evidence="8 9">
    <name type="scientific">Flexivirga endophytica</name>
    <dbReference type="NCBI Taxonomy" id="1849103"/>
    <lineage>
        <taxon>Bacteria</taxon>
        <taxon>Bacillati</taxon>
        <taxon>Actinomycetota</taxon>
        <taxon>Actinomycetes</taxon>
        <taxon>Micrococcales</taxon>
        <taxon>Dermacoccaceae</taxon>
        <taxon>Flexivirga</taxon>
    </lineage>
</organism>
<name>A0A916WUZ0_9MICO</name>
<keyword evidence="1 5" id="KW-0597">Phosphoprotein</keyword>
<dbReference type="Gene3D" id="3.40.50.2300">
    <property type="match status" value="1"/>
</dbReference>
<dbReference type="CDD" id="cd06170">
    <property type="entry name" value="LuxR_C_like"/>
    <property type="match status" value="1"/>
</dbReference>
<dbReference type="InterPro" id="IPR011006">
    <property type="entry name" value="CheY-like_superfamily"/>
</dbReference>
<keyword evidence="4" id="KW-0804">Transcription</keyword>
<accession>A0A916WUZ0</accession>
<keyword evidence="3 8" id="KW-0238">DNA-binding</keyword>
<dbReference type="InterPro" id="IPR039420">
    <property type="entry name" value="WalR-like"/>
</dbReference>
<evidence type="ECO:0000256" key="2">
    <source>
        <dbReference type="ARBA" id="ARBA00023015"/>
    </source>
</evidence>
<feature type="domain" description="HTH luxR-type" evidence="6">
    <location>
        <begin position="172"/>
        <end position="237"/>
    </location>
</feature>
<dbReference type="GO" id="GO:0006355">
    <property type="term" value="P:regulation of DNA-templated transcription"/>
    <property type="evidence" value="ECO:0007669"/>
    <property type="project" value="InterPro"/>
</dbReference>
<dbReference type="CDD" id="cd17535">
    <property type="entry name" value="REC_NarL-like"/>
    <property type="match status" value="1"/>
</dbReference>
<evidence type="ECO:0000256" key="3">
    <source>
        <dbReference type="ARBA" id="ARBA00023125"/>
    </source>
</evidence>
<dbReference type="InterPro" id="IPR058245">
    <property type="entry name" value="NreC/VraR/RcsB-like_REC"/>
</dbReference>
<feature type="domain" description="Response regulatory" evidence="7">
    <location>
        <begin position="26"/>
        <end position="142"/>
    </location>
</feature>
<dbReference type="RefSeq" id="WP_188837183.1">
    <property type="nucleotide sequence ID" value="NZ_BMHI01000003.1"/>
</dbReference>
<evidence type="ECO:0000313" key="8">
    <source>
        <dbReference type="EMBL" id="GGB32128.1"/>
    </source>
</evidence>
<dbReference type="Pfam" id="PF00072">
    <property type="entry name" value="Response_reg"/>
    <property type="match status" value="1"/>
</dbReference>
<feature type="modified residue" description="4-aspartylphosphate" evidence="5">
    <location>
        <position position="77"/>
    </location>
</feature>
<dbReference type="GO" id="GO:0000160">
    <property type="term" value="P:phosphorelay signal transduction system"/>
    <property type="evidence" value="ECO:0007669"/>
    <property type="project" value="InterPro"/>
</dbReference>
<sequence>MTDRESGDGVGDVGVSGDARGAAPLRVVIADDQALVRAGFRMILQSDPGIEVVAEAEDGSAAVAACARHTPDVVLMDLRMPGMDGLEATRALQAAGSPVKVLALTTFDTDRHVYAALRAGAAGFLLKTAPPDRLVDAVRQVAAGDTLLAPSITRRLIEDFTRRPPPGEAGSGAGLLATLTAREVEVLREIAHGKSNAQIAQLFFVSEGTVKTHINRILAKLGARDRAQAVIAAYEAGLVRPGERAPE</sequence>
<dbReference type="InterPro" id="IPR000792">
    <property type="entry name" value="Tscrpt_reg_LuxR_C"/>
</dbReference>
<dbReference type="Pfam" id="PF00196">
    <property type="entry name" value="GerE"/>
    <property type="match status" value="1"/>
</dbReference>
<evidence type="ECO:0000256" key="4">
    <source>
        <dbReference type="ARBA" id="ARBA00023163"/>
    </source>
</evidence>
<reference evidence="8" key="1">
    <citation type="journal article" date="2014" name="Int. J. Syst. Evol. Microbiol.">
        <title>Complete genome sequence of Corynebacterium casei LMG S-19264T (=DSM 44701T), isolated from a smear-ripened cheese.</title>
        <authorList>
            <consortium name="US DOE Joint Genome Institute (JGI-PGF)"/>
            <person name="Walter F."/>
            <person name="Albersmeier A."/>
            <person name="Kalinowski J."/>
            <person name="Ruckert C."/>
        </authorList>
    </citation>
    <scope>NUCLEOTIDE SEQUENCE</scope>
    <source>
        <strain evidence="8">CGMCC 1.15085</strain>
    </source>
</reference>